<evidence type="ECO:0000256" key="11">
    <source>
        <dbReference type="SAM" id="MobiDB-lite"/>
    </source>
</evidence>
<dbReference type="Gene3D" id="3.30.2160.10">
    <property type="entry name" value="Hect, E3 ligase catalytic domain"/>
    <property type="match status" value="1"/>
</dbReference>
<feature type="region of interest" description="Disordered" evidence="11">
    <location>
        <begin position="205"/>
        <end position="236"/>
    </location>
</feature>
<dbReference type="Pfam" id="PF00632">
    <property type="entry name" value="HECT"/>
    <property type="match status" value="1"/>
</dbReference>
<organism evidence="15">
    <name type="scientific">Aphanomyces invadans</name>
    <dbReference type="NCBI Taxonomy" id="157072"/>
    <lineage>
        <taxon>Eukaryota</taxon>
        <taxon>Sar</taxon>
        <taxon>Stramenopiles</taxon>
        <taxon>Oomycota</taxon>
        <taxon>Saprolegniomycetes</taxon>
        <taxon>Saprolegniales</taxon>
        <taxon>Verrucalvaceae</taxon>
        <taxon>Aphanomyces</taxon>
    </lineage>
</organism>
<keyword evidence="7 9" id="KW-0833">Ubl conjugation pathway</keyword>
<dbReference type="FunFam" id="3.30.2410.10:FF:000009">
    <property type="entry name" value="Probable E3 ubiquitin-protein ligase HECTD2"/>
    <property type="match status" value="1"/>
</dbReference>
<dbReference type="PROSITE" id="PS50237">
    <property type="entry name" value="HECT"/>
    <property type="match status" value="1"/>
</dbReference>
<dbReference type="GO" id="GO:0016567">
    <property type="term" value="P:protein ubiquitination"/>
    <property type="evidence" value="ECO:0007669"/>
    <property type="project" value="TreeGrafter"/>
</dbReference>
<accession>A0A024U5K9</accession>
<feature type="transmembrane region" description="Helical" evidence="12">
    <location>
        <begin position="12"/>
        <end position="31"/>
    </location>
</feature>
<keyword evidence="6 10" id="KW-0863">Zinc-finger</keyword>
<evidence type="ECO:0000256" key="6">
    <source>
        <dbReference type="ARBA" id="ARBA00022771"/>
    </source>
</evidence>
<keyword evidence="12" id="KW-0812">Transmembrane</keyword>
<dbReference type="VEuPathDB" id="FungiDB:H310_06167"/>
<sequence>MAAIDLSSFKYVAIAVGVAIALLAFANWAYYKYCFVPPPPPDPLRNGQFLSFMPGLKRQDLDGFQHDVELWSCSVCEFQNAITKPDCLLCGTRRDIRFIDIHAVAQPKPATFARSFSSNYIQVTSTRASSSFHATASRMYSMAFENVVLPEDLNSQQRSARMRKQWIRQLDIHGVVRWARRFLESAQVPDAHVIQLNTVPMPSALGSLSPVAESPHTTPPSPAACPSPEDQKDAPAQTCQVTWQPLDSIPANATVLGTMVPSATATSLLEISKLPFYMKYSWFLHQIDDLVVPYDELHIKVRVDRRTVVAEAVENLSSYPGRALCAIVRYEFAGESAQDAGAVQREWYMLVSEGLLVESNGLFVVLNREDNSYFINPNSSHAWTHPNRMDHLQAFHAVGRFLGRSLLDGQVIPMHLNPVLLKAILGVPLTLDDVESLDRTVYKGLVYLLEHDNAHELALTFSATETRGDDVVEVDLVENGHLRPVTDANKADYVRLMVRYLMFGRIEAQLLALIQGVYDIVPPELVMPFDHKEFELILCGLSQVDVSDWKANTVTSSNLVNSKPLEWFWEVVEGMSPPDRSKLLQFATGSSRVPVQGFKGLTSYDGEICHFTLKGVPYECGVYPATHACYNRIDLPLYPAKEMMVEALTMLLMSDPTGFTIA</sequence>
<evidence type="ECO:0000256" key="3">
    <source>
        <dbReference type="ARBA" id="ARBA00012485"/>
    </source>
</evidence>
<dbReference type="Gene3D" id="3.30.2410.10">
    <property type="entry name" value="Hect, E3 ligase catalytic domain"/>
    <property type="match status" value="1"/>
</dbReference>
<keyword evidence="4" id="KW-0808">Transferase</keyword>
<evidence type="ECO:0000259" key="13">
    <source>
        <dbReference type="PROSITE" id="PS50199"/>
    </source>
</evidence>
<evidence type="ECO:0000256" key="5">
    <source>
        <dbReference type="ARBA" id="ARBA00022723"/>
    </source>
</evidence>
<feature type="active site" description="Glycyl thioester intermediate" evidence="9">
    <location>
        <position position="629"/>
    </location>
</feature>
<dbReference type="InterPro" id="IPR035983">
    <property type="entry name" value="Hect_E3_ubiquitin_ligase"/>
</dbReference>
<dbReference type="GO" id="GO:0061630">
    <property type="term" value="F:ubiquitin protein ligase activity"/>
    <property type="evidence" value="ECO:0007669"/>
    <property type="project" value="UniProtKB-EC"/>
</dbReference>
<comment type="catalytic activity">
    <reaction evidence="1">
        <text>S-ubiquitinyl-[E2 ubiquitin-conjugating enzyme]-L-cysteine + [acceptor protein]-L-lysine = [E2 ubiquitin-conjugating enzyme]-L-cysteine + N(6)-ubiquitinyl-[acceptor protein]-L-lysine.</text>
        <dbReference type="EC" id="2.3.2.26"/>
    </reaction>
</comment>
<comment type="pathway">
    <text evidence="2">Protein modification; protein ubiquitination.</text>
</comment>
<dbReference type="Gene3D" id="3.90.1750.10">
    <property type="entry name" value="Hect, E3 ligase catalytic domains"/>
    <property type="match status" value="1"/>
</dbReference>
<dbReference type="EMBL" id="KI913962">
    <property type="protein sequence ID" value="ETW01495.1"/>
    <property type="molecule type" value="Genomic_DNA"/>
</dbReference>
<evidence type="ECO:0000256" key="4">
    <source>
        <dbReference type="ARBA" id="ARBA00022679"/>
    </source>
</evidence>
<keyword evidence="8" id="KW-0862">Zinc</keyword>
<dbReference type="InterPro" id="IPR001876">
    <property type="entry name" value="Znf_RanBP2"/>
</dbReference>
<dbReference type="GO" id="GO:0008270">
    <property type="term" value="F:zinc ion binding"/>
    <property type="evidence" value="ECO:0007669"/>
    <property type="project" value="UniProtKB-KW"/>
</dbReference>
<reference evidence="15" key="1">
    <citation type="submission" date="2013-12" db="EMBL/GenBank/DDBJ databases">
        <title>The Genome Sequence of Aphanomyces invadans NJM9701.</title>
        <authorList>
            <consortium name="The Broad Institute Genomics Platform"/>
            <person name="Russ C."/>
            <person name="Tyler B."/>
            <person name="van West P."/>
            <person name="Dieguez-Uribeondo J."/>
            <person name="Young S.K."/>
            <person name="Zeng Q."/>
            <person name="Gargeya S."/>
            <person name="Fitzgerald M."/>
            <person name="Abouelleil A."/>
            <person name="Alvarado L."/>
            <person name="Chapman S.B."/>
            <person name="Gainer-Dewar J."/>
            <person name="Goldberg J."/>
            <person name="Griggs A."/>
            <person name="Gujja S."/>
            <person name="Hansen M."/>
            <person name="Howarth C."/>
            <person name="Imamovic A."/>
            <person name="Ireland A."/>
            <person name="Larimer J."/>
            <person name="McCowan C."/>
            <person name="Murphy C."/>
            <person name="Pearson M."/>
            <person name="Poon T.W."/>
            <person name="Priest M."/>
            <person name="Roberts A."/>
            <person name="Saif S."/>
            <person name="Shea T."/>
            <person name="Sykes S."/>
            <person name="Wortman J."/>
            <person name="Nusbaum C."/>
            <person name="Birren B."/>
        </authorList>
    </citation>
    <scope>NUCLEOTIDE SEQUENCE [LARGE SCALE GENOMIC DNA]</scope>
    <source>
        <strain evidence="15">NJM9701</strain>
    </source>
</reference>
<dbReference type="CDD" id="cd00078">
    <property type="entry name" value="HECTc"/>
    <property type="match status" value="1"/>
</dbReference>
<dbReference type="EC" id="2.3.2.26" evidence="3"/>
<dbReference type="InterPro" id="IPR000569">
    <property type="entry name" value="HECT_dom"/>
</dbReference>
<evidence type="ECO:0000256" key="8">
    <source>
        <dbReference type="ARBA" id="ARBA00022833"/>
    </source>
</evidence>
<dbReference type="eggNOG" id="KOG0940">
    <property type="taxonomic scope" value="Eukaryota"/>
</dbReference>
<evidence type="ECO:0000256" key="2">
    <source>
        <dbReference type="ARBA" id="ARBA00004906"/>
    </source>
</evidence>
<name>A0A024U5K9_9STRA</name>
<dbReference type="GO" id="GO:0006511">
    <property type="term" value="P:ubiquitin-dependent protein catabolic process"/>
    <property type="evidence" value="ECO:0007669"/>
    <property type="project" value="TreeGrafter"/>
</dbReference>
<dbReference type="AlphaFoldDB" id="A0A024U5K9"/>
<dbReference type="PANTHER" id="PTHR11254:SF440">
    <property type="entry name" value="E3 UBIQUITIN-PROTEIN LIGASE NEDD-4"/>
    <property type="match status" value="1"/>
</dbReference>
<evidence type="ECO:0000256" key="12">
    <source>
        <dbReference type="SAM" id="Phobius"/>
    </source>
</evidence>
<dbReference type="PROSITE" id="PS01358">
    <property type="entry name" value="ZF_RANBP2_1"/>
    <property type="match status" value="1"/>
</dbReference>
<proteinExistence type="predicted"/>
<dbReference type="GeneID" id="20083217"/>
<dbReference type="PANTHER" id="PTHR11254">
    <property type="entry name" value="HECT DOMAIN UBIQUITIN-PROTEIN LIGASE"/>
    <property type="match status" value="1"/>
</dbReference>
<evidence type="ECO:0000256" key="9">
    <source>
        <dbReference type="PROSITE-ProRule" id="PRU00104"/>
    </source>
</evidence>
<dbReference type="OrthoDB" id="8068875at2759"/>
<dbReference type="SUPFAM" id="SSF56204">
    <property type="entry name" value="Hect, E3 ligase catalytic domain"/>
    <property type="match status" value="1"/>
</dbReference>
<protein>
    <recommendedName>
        <fullName evidence="3">HECT-type E3 ubiquitin transferase</fullName>
        <ecNumber evidence="3">2.3.2.26</ecNumber>
    </recommendedName>
</protein>
<dbReference type="PROSITE" id="PS50199">
    <property type="entry name" value="ZF_RANBP2_2"/>
    <property type="match status" value="1"/>
</dbReference>
<evidence type="ECO:0000313" key="15">
    <source>
        <dbReference type="EMBL" id="ETW01495.1"/>
    </source>
</evidence>
<dbReference type="STRING" id="157072.A0A024U5K9"/>
<evidence type="ECO:0000256" key="10">
    <source>
        <dbReference type="PROSITE-ProRule" id="PRU00322"/>
    </source>
</evidence>
<evidence type="ECO:0000256" key="1">
    <source>
        <dbReference type="ARBA" id="ARBA00000885"/>
    </source>
</evidence>
<feature type="domain" description="HECT" evidence="14">
    <location>
        <begin position="328"/>
        <end position="662"/>
    </location>
</feature>
<feature type="domain" description="RanBP2-type" evidence="13">
    <location>
        <begin position="67"/>
        <end position="96"/>
    </location>
</feature>
<dbReference type="SMART" id="SM00119">
    <property type="entry name" value="HECTc"/>
    <property type="match status" value="1"/>
</dbReference>
<evidence type="ECO:0000259" key="14">
    <source>
        <dbReference type="PROSITE" id="PS50237"/>
    </source>
</evidence>
<gene>
    <name evidence="15" type="ORF">H310_06167</name>
</gene>
<dbReference type="GO" id="GO:0005737">
    <property type="term" value="C:cytoplasm"/>
    <property type="evidence" value="ECO:0007669"/>
    <property type="project" value="TreeGrafter"/>
</dbReference>
<keyword evidence="5" id="KW-0479">Metal-binding</keyword>
<keyword evidence="12" id="KW-0472">Membrane</keyword>
<dbReference type="RefSeq" id="XP_008869343.1">
    <property type="nucleotide sequence ID" value="XM_008871121.1"/>
</dbReference>
<evidence type="ECO:0000256" key="7">
    <source>
        <dbReference type="ARBA" id="ARBA00022786"/>
    </source>
</evidence>
<keyword evidence="12" id="KW-1133">Transmembrane helix</keyword>
<dbReference type="InterPro" id="IPR050409">
    <property type="entry name" value="E3_ubiq-protein_ligase"/>
</dbReference>